<dbReference type="PANTHER" id="PTHR45772">
    <property type="entry name" value="CONSERVED COMPONENT OF ABC TRANSPORTER FOR NATURAL AMINO ACIDS-RELATED"/>
    <property type="match status" value="1"/>
</dbReference>
<dbReference type="GO" id="GO:0005886">
    <property type="term" value="C:plasma membrane"/>
    <property type="evidence" value="ECO:0007669"/>
    <property type="project" value="UniProtKB-SubCell"/>
</dbReference>
<dbReference type="GO" id="GO:0005524">
    <property type="term" value="F:ATP binding"/>
    <property type="evidence" value="ECO:0007669"/>
    <property type="project" value="UniProtKB-KW"/>
</dbReference>
<protein>
    <submittedName>
        <fullName evidence="12">Vitamin B12 import ATP-binding protein BtuD</fullName>
    </submittedName>
</protein>
<name>A0A6S7B7C9_9BURK</name>
<comment type="subcellular location">
    <subcellularLocation>
        <location evidence="1">Cell membrane</location>
        <topology evidence="1">Multi-pass membrane protein</topology>
    </subcellularLocation>
</comment>
<evidence type="ECO:0000313" key="12">
    <source>
        <dbReference type="EMBL" id="CAB3779924.1"/>
    </source>
</evidence>
<dbReference type="InterPro" id="IPR043428">
    <property type="entry name" value="LivM-like"/>
</dbReference>
<keyword evidence="2" id="KW-0813">Transport</keyword>
<dbReference type="Gene3D" id="3.40.50.300">
    <property type="entry name" value="P-loop containing nucleotide triphosphate hydrolases"/>
    <property type="match status" value="1"/>
</dbReference>
<keyword evidence="4" id="KW-0997">Cell inner membrane</keyword>
<dbReference type="CDD" id="cd06581">
    <property type="entry name" value="TM_PBP1_LivM_like"/>
    <property type="match status" value="1"/>
</dbReference>
<evidence type="ECO:0000256" key="3">
    <source>
        <dbReference type="ARBA" id="ARBA00022475"/>
    </source>
</evidence>
<feature type="transmembrane region" description="Helical" evidence="10">
    <location>
        <begin position="111"/>
        <end position="127"/>
    </location>
</feature>
<gene>
    <name evidence="12" type="primary">btuD_3</name>
    <name evidence="12" type="ORF">LMG28138_00930</name>
</gene>
<evidence type="ECO:0000256" key="5">
    <source>
        <dbReference type="ARBA" id="ARBA00022692"/>
    </source>
</evidence>
<dbReference type="GO" id="GO:0015188">
    <property type="term" value="F:L-isoleucine transmembrane transporter activity"/>
    <property type="evidence" value="ECO:0007669"/>
    <property type="project" value="TreeGrafter"/>
</dbReference>
<keyword evidence="13" id="KW-1185">Reference proteome</keyword>
<keyword evidence="3" id="KW-1003">Cell membrane</keyword>
<dbReference type="CDD" id="cd03219">
    <property type="entry name" value="ABC_Mj1267_LivG_branched"/>
    <property type="match status" value="1"/>
</dbReference>
<dbReference type="FunFam" id="3.40.50.300:FF:000421">
    <property type="entry name" value="Branched-chain amino acid ABC transporter ATP-binding protein"/>
    <property type="match status" value="1"/>
</dbReference>
<evidence type="ECO:0000259" key="11">
    <source>
        <dbReference type="PROSITE" id="PS50893"/>
    </source>
</evidence>
<evidence type="ECO:0000256" key="6">
    <source>
        <dbReference type="ARBA" id="ARBA00022741"/>
    </source>
</evidence>
<dbReference type="Pfam" id="PF00005">
    <property type="entry name" value="ABC_tran"/>
    <property type="match status" value="1"/>
</dbReference>
<evidence type="ECO:0000313" key="13">
    <source>
        <dbReference type="Proteomes" id="UP000494115"/>
    </source>
</evidence>
<dbReference type="GO" id="GO:1903806">
    <property type="term" value="P:L-isoleucine import across plasma membrane"/>
    <property type="evidence" value="ECO:0007669"/>
    <property type="project" value="TreeGrafter"/>
</dbReference>
<evidence type="ECO:0000256" key="4">
    <source>
        <dbReference type="ARBA" id="ARBA00022519"/>
    </source>
</evidence>
<keyword evidence="6" id="KW-0547">Nucleotide-binding</keyword>
<evidence type="ECO:0000256" key="1">
    <source>
        <dbReference type="ARBA" id="ARBA00004651"/>
    </source>
</evidence>
<dbReference type="EMBL" id="CADIKM010000003">
    <property type="protein sequence ID" value="CAB3779924.1"/>
    <property type="molecule type" value="Genomic_DNA"/>
</dbReference>
<proteinExistence type="predicted"/>
<sequence length="595" mass="62914">MKPMKIVLPIVIAALASVTAYAPINDFYRLIAFNIGVYYIAATGFNILVGQTGQKSLGHAGLFGVGAYTVALLTVNYQVGPWLALLCAAGMSAIFGVVIAIPALKVKGPSLAMVTIAFGLLIEKIVSEWTDVFMGQAGFSGITSLGFNGVALDSRQWVVAVALLALVLHALTSSLLSGRFGRGFAAVRTSEIAAESVGVSVYRFKILAFAISATTCGIAGALVAEQNQYINSDFVNFNLSVFFLVVVLFGGKSPAGSFLGAVVLTLVDAFLARWPEIQHFAYGAILLFALYVMPDGLSGLLTRVGRVSKPREVAAISNGETRLPGRMTTATGKTTTAAATSGRPLLEVRSLSKAYGGVIPTNDVSFSIDPGTIVSLIGPNGAGKTTTLNLLSGLVIPDSGSITFKGKSIVGLSPNQIAACGIGRTFQNLKLFQGLTVLENVMVGCYRRQTSGFVSNLLGLPGKRKEEDRVRAEAFEILRFLELDRYAHDQAEGLPYGLQRRLEIARALATGPDLLLLDEPAAGLNPHETDQLTGLISRLKTQGLTILLIEHHMDLVMAISDHIVVLDYGVKIASGLPSHIQQNASVIEAYLGAAA</sequence>
<dbReference type="Proteomes" id="UP000494115">
    <property type="component" value="Unassembled WGS sequence"/>
</dbReference>
<dbReference type="GO" id="GO:0042941">
    <property type="term" value="P:D-alanine transmembrane transport"/>
    <property type="evidence" value="ECO:0007669"/>
    <property type="project" value="TreeGrafter"/>
</dbReference>
<dbReference type="RefSeq" id="WP_175103465.1">
    <property type="nucleotide sequence ID" value="NZ_CADIKM010000003.1"/>
</dbReference>
<feature type="transmembrane region" description="Helical" evidence="10">
    <location>
        <begin position="30"/>
        <end position="49"/>
    </location>
</feature>
<dbReference type="GO" id="GO:0016887">
    <property type="term" value="F:ATP hydrolysis activity"/>
    <property type="evidence" value="ECO:0007669"/>
    <property type="project" value="InterPro"/>
</dbReference>
<dbReference type="InterPro" id="IPR001851">
    <property type="entry name" value="ABC_transp_permease"/>
</dbReference>
<feature type="transmembrane region" description="Helical" evidence="10">
    <location>
        <begin position="157"/>
        <end position="178"/>
    </location>
</feature>
<feature type="domain" description="ABC transporter" evidence="11">
    <location>
        <begin position="346"/>
        <end position="593"/>
    </location>
</feature>
<evidence type="ECO:0000256" key="8">
    <source>
        <dbReference type="ARBA" id="ARBA00022989"/>
    </source>
</evidence>
<feature type="transmembrane region" description="Helical" evidence="10">
    <location>
        <begin position="280"/>
        <end position="301"/>
    </location>
</feature>
<accession>A0A6S7B7C9</accession>
<feature type="transmembrane region" description="Helical" evidence="10">
    <location>
        <begin position="82"/>
        <end position="104"/>
    </location>
</feature>
<dbReference type="GO" id="GO:1903805">
    <property type="term" value="P:L-valine import across plasma membrane"/>
    <property type="evidence" value="ECO:0007669"/>
    <property type="project" value="TreeGrafter"/>
</dbReference>
<dbReference type="Pfam" id="PF12399">
    <property type="entry name" value="BCA_ABC_TP_C"/>
    <property type="match status" value="1"/>
</dbReference>
<dbReference type="SUPFAM" id="SSF52540">
    <property type="entry name" value="P-loop containing nucleoside triphosphate hydrolases"/>
    <property type="match status" value="1"/>
</dbReference>
<dbReference type="InterPro" id="IPR032823">
    <property type="entry name" value="BCA_ABC_TP_C"/>
</dbReference>
<dbReference type="InterPro" id="IPR003439">
    <property type="entry name" value="ABC_transporter-like_ATP-bd"/>
</dbReference>
<dbReference type="InterPro" id="IPR051120">
    <property type="entry name" value="ABC_AA/LPS_Transport"/>
</dbReference>
<dbReference type="PANTHER" id="PTHR45772:SF7">
    <property type="entry name" value="AMINO ACID ABC TRANSPORTER ATP-BINDING PROTEIN"/>
    <property type="match status" value="1"/>
</dbReference>
<evidence type="ECO:0000256" key="10">
    <source>
        <dbReference type="SAM" id="Phobius"/>
    </source>
</evidence>
<feature type="transmembrane region" description="Helical" evidence="10">
    <location>
        <begin position="56"/>
        <end position="76"/>
    </location>
</feature>
<organism evidence="12 13">
    <name type="scientific">Pararobbsia alpina</name>
    <dbReference type="NCBI Taxonomy" id="621374"/>
    <lineage>
        <taxon>Bacteria</taxon>
        <taxon>Pseudomonadati</taxon>
        <taxon>Pseudomonadota</taxon>
        <taxon>Betaproteobacteria</taxon>
        <taxon>Burkholderiales</taxon>
        <taxon>Burkholderiaceae</taxon>
        <taxon>Pararobbsia</taxon>
    </lineage>
</organism>
<dbReference type="PROSITE" id="PS50893">
    <property type="entry name" value="ABC_TRANSPORTER_2"/>
    <property type="match status" value="1"/>
</dbReference>
<keyword evidence="9 10" id="KW-0472">Membrane</keyword>
<keyword evidence="7 12" id="KW-0067">ATP-binding</keyword>
<dbReference type="AlphaFoldDB" id="A0A6S7B7C9"/>
<dbReference type="GO" id="GO:0015808">
    <property type="term" value="P:L-alanine transport"/>
    <property type="evidence" value="ECO:0007669"/>
    <property type="project" value="TreeGrafter"/>
</dbReference>
<dbReference type="GO" id="GO:0005304">
    <property type="term" value="F:L-valine transmembrane transporter activity"/>
    <property type="evidence" value="ECO:0007669"/>
    <property type="project" value="TreeGrafter"/>
</dbReference>
<evidence type="ECO:0000256" key="9">
    <source>
        <dbReference type="ARBA" id="ARBA00023136"/>
    </source>
</evidence>
<dbReference type="GO" id="GO:0015192">
    <property type="term" value="F:L-phenylalanine transmembrane transporter activity"/>
    <property type="evidence" value="ECO:0007669"/>
    <property type="project" value="TreeGrafter"/>
</dbReference>
<evidence type="ECO:0000256" key="2">
    <source>
        <dbReference type="ARBA" id="ARBA00022448"/>
    </source>
</evidence>
<evidence type="ECO:0000256" key="7">
    <source>
        <dbReference type="ARBA" id="ARBA00022840"/>
    </source>
</evidence>
<keyword evidence="5 10" id="KW-0812">Transmembrane</keyword>
<dbReference type="InterPro" id="IPR027417">
    <property type="entry name" value="P-loop_NTPase"/>
</dbReference>
<reference evidence="12 13" key="1">
    <citation type="submission" date="2020-04" db="EMBL/GenBank/DDBJ databases">
        <authorList>
            <person name="De Canck E."/>
        </authorList>
    </citation>
    <scope>NUCLEOTIDE SEQUENCE [LARGE SCALE GENOMIC DNA]</scope>
    <source>
        <strain evidence="12 13">LMG 28138</strain>
    </source>
</reference>
<dbReference type="InterPro" id="IPR003593">
    <property type="entry name" value="AAA+_ATPase"/>
</dbReference>
<dbReference type="SMART" id="SM00382">
    <property type="entry name" value="AAA"/>
    <property type="match status" value="1"/>
</dbReference>
<dbReference type="Pfam" id="PF02653">
    <property type="entry name" value="BPD_transp_2"/>
    <property type="match status" value="1"/>
</dbReference>
<keyword evidence="8 10" id="KW-1133">Transmembrane helix</keyword>
<feature type="transmembrane region" description="Helical" evidence="10">
    <location>
        <begin position="206"/>
        <end position="224"/>
    </location>
</feature>